<evidence type="ECO:0000256" key="1">
    <source>
        <dbReference type="ARBA" id="ARBA00004173"/>
    </source>
</evidence>
<evidence type="ECO:0000313" key="6">
    <source>
        <dbReference type="EMBL" id="KIN04262.1"/>
    </source>
</evidence>
<evidence type="ECO:0000256" key="2">
    <source>
        <dbReference type="ARBA" id="ARBA00023128"/>
    </source>
</evidence>
<keyword evidence="2" id="KW-0496">Mitochondrion</keyword>
<evidence type="ECO:0000256" key="5">
    <source>
        <dbReference type="ARBA" id="ARBA00039444"/>
    </source>
</evidence>
<reference evidence="7" key="2">
    <citation type="submission" date="2015-01" db="EMBL/GenBank/DDBJ databases">
        <title>Evolutionary Origins and Diversification of the Mycorrhizal Mutualists.</title>
        <authorList>
            <consortium name="DOE Joint Genome Institute"/>
            <consortium name="Mycorrhizal Genomics Consortium"/>
            <person name="Kohler A."/>
            <person name="Kuo A."/>
            <person name="Nagy L.G."/>
            <person name="Floudas D."/>
            <person name="Copeland A."/>
            <person name="Barry K.W."/>
            <person name="Cichocki N."/>
            <person name="Veneault-Fourrey C."/>
            <person name="LaButti K."/>
            <person name="Lindquist E.A."/>
            <person name="Lipzen A."/>
            <person name="Lundell T."/>
            <person name="Morin E."/>
            <person name="Murat C."/>
            <person name="Riley R."/>
            <person name="Ohm R."/>
            <person name="Sun H."/>
            <person name="Tunlid A."/>
            <person name="Henrissat B."/>
            <person name="Grigoriev I.V."/>
            <person name="Hibbett D.S."/>
            <person name="Martin F."/>
        </authorList>
    </citation>
    <scope>NUCLEOTIDE SEQUENCE [LARGE SCALE GENOMIC DNA]</scope>
    <source>
        <strain evidence="7">Zn</strain>
    </source>
</reference>
<dbReference type="SUPFAM" id="SSF49777">
    <property type="entry name" value="PEBP-like"/>
    <property type="match status" value="1"/>
</dbReference>
<gene>
    <name evidence="6" type="ORF">OIDMADRAFT_194657</name>
</gene>
<sequence>MPTCQKSARPLVGCLRNAQISPQSARRIRTFSSTSRWNNEVAAETTTSPAPVFDPATVTSKKGEKALMRSGVLPIGSRRRRAALQTSDNIPFELLPYQCFQEARKVLQKDREEKLEAIKRERLRINNLMAQDPSAIKGGETQKQVRLTSMRKYLEHLKILADINDPLIKKRFEDGLGDMNKPIYRYLADKKWRKYDRLVIEQRINQLGVVPDVLPYFDPTADVRLAFRTRNVQPGEFVDSRLSEIPARLRVQVFDKGERLVTVVMIDSDVPDVEKDGFSTRCHYLATNIPLSPTGDSLPLANVNSDQVVLPWLPPFAQKGSPYHRYSIFILEQKPGHVLDKVELAKKVERDGYNMRSFVDKFDVKPIGVAIFRSLWDEGTAAVMQRAGIEGADIVFKRKRIEALKPKKKARGWEAKRSSGKYASLGKYVSYRK</sequence>
<name>A0A0C3HPN8_OIDMZ</name>
<dbReference type="FunFam" id="1.20.58.1180:FF:000001">
    <property type="entry name" value="Mitochondrial large ribosomal subunit YmL35"/>
    <property type="match status" value="1"/>
</dbReference>
<evidence type="ECO:0000313" key="7">
    <source>
        <dbReference type="Proteomes" id="UP000054321"/>
    </source>
</evidence>
<organism evidence="6 7">
    <name type="scientific">Oidiodendron maius (strain Zn)</name>
    <dbReference type="NCBI Taxonomy" id="913774"/>
    <lineage>
        <taxon>Eukaryota</taxon>
        <taxon>Fungi</taxon>
        <taxon>Dikarya</taxon>
        <taxon>Ascomycota</taxon>
        <taxon>Pezizomycotina</taxon>
        <taxon>Leotiomycetes</taxon>
        <taxon>Leotiomycetes incertae sedis</taxon>
        <taxon>Myxotrichaceae</taxon>
        <taxon>Oidiodendron</taxon>
    </lineage>
</organism>
<comment type="subcellular location">
    <subcellularLocation>
        <location evidence="1">Mitochondrion</location>
    </subcellularLocation>
</comment>
<dbReference type="PANTHER" id="PTHR11362:SF82">
    <property type="entry name" value="PHOSPHATIDYLETHANOLAMINE-BINDING PROTEIN 4"/>
    <property type="match status" value="1"/>
</dbReference>
<dbReference type="InParanoid" id="A0A0C3HPN8"/>
<protein>
    <recommendedName>
        <fullName evidence="5">Large ribosomal subunit protein mL38</fullName>
    </recommendedName>
</protein>
<evidence type="ECO:0000256" key="3">
    <source>
        <dbReference type="ARBA" id="ARBA00037226"/>
    </source>
</evidence>
<dbReference type="Gene3D" id="1.20.58.1180">
    <property type="match status" value="1"/>
</dbReference>
<dbReference type="STRING" id="913774.A0A0C3HPN8"/>
<dbReference type="AlphaFoldDB" id="A0A0C3HPN8"/>
<dbReference type="InterPro" id="IPR008914">
    <property type="entry name" value="PEBP"/>
</dbReference>
<dbReference type="FunCoup" id="A0A0C3HPN8">
    <property type="interactions" value="199"/>
</dbReference>
<dbReference type="PANTHER" id="PTHR11362">
    <property type="entry name" value="PHOSPHATIDYLETHANOLAMINE-BINDING PROTEIN"/>
    <property type="match status" value="1"/>
</dbReference>
<dbReference type="InterPro" id="IPR036610">
    <property type="entry name" value="PEBP-like_sf"/>
</dbReference>
<dbReference type="Proteomes" id="UP000054321">
    <property type="component" value="Unassembled WGS sequence"/>
</dbReference>
<dbReference type="EMBL" id="KN832873">
    <property type="protein sequence ID" value="KIN04262.1"/>
    <property type="molecule type" value="Genomic_DNA"/>
</dbReference>
<evidence type="ECO:0000256" key="4">
    <source>
        <dbReference type="ARBA" id="ARBA00038016"/>
    </source>
</evidence>
<comment type="function">
    <text evidence="3">Component of the mitochondrial ribosome (mitoribosome), a dedicated translation machinery responsible for the synthesis of mitochondrial genome-encoded proteins, including at least some of the essential transmembrane subunits of the mitochondrial respiratory chain. The mitoribosomes are attached to the mitochondrial inner membrane and translation products are cotranslationally integrated into the membrane.</text>
</comment>
<dbReference type="OrthoDB" id="2153661at2759"/>
<dbReference type="GO" id="GO:0005739">
    <property type="term" value="C:mitochondrion"/>
    <property type="evidence" value="ECO:0007669"/>
    <property type="project" value="UniProtKB-SubCell"/>
</dbReference>
<keyword evidence="7" id="KW-1185">Reference proteome</keyword>
<reference evidence="6 7" key="1">
    <citation type="submission" date="2014-04" db="EMBL/GenBank/DDBJ databases">
        <authorList>
            <consortium name="DOE Joint Genome Institute"/>
            <person name="Kuo A."/>
            <person name="Martino E."/>
            <person name="Perotto S."/>
            <person name="Kohler A."/>
            <person name="Nagy L.G."/>
            <person name="Floudas D."/>
            <person name="Copeland A."/>
            <person name="Barry K.W."/>
            <person name="Cichocki N."/>
            <person name="Veneault-Fourrey C."/>
            <person name="LaButti K."/>
            <person name="Lindquist E.A."/>
            <person name="Lipzen A."/>
            <person name="Lundell T."/>
            <person name="Morin E."/>
            <person name="Murat C."/>
            <person name="Sun H."/>
            <person name="Tunlid A."/>
            <person name="Henrissat B."/>
            <person name="Grigoriev I.V."/>
            <person name="Hibbett D.S."/>
            <person name="Martin F."/>
            <person name="Nordberg H.P."/>
            <person name="Cantor M.N."/>
            <person name="Hua S.X."/>
        </authorList>
    </citation>
    <scope>NUCLEOTIDE SEQUENCE [LARGE SCALE GENOMIC DNA]</scope>
    <source>
        <strain evidence="6 7">Zn</strain>
    </source>
</reference>
<dbReference type="FunFam" id="3.90.280.10:FF:000004">
    <property type="entry name" value="Mitochondrial large ribosomal subunit YmL35"/>
    <property type="match status" value="1"/>
</dbReference>
<proteinExistence type="inferred from homology"/>
<dbReference type="Gene3D" id="3.90.280.10">
    <property type="entry name" value="PEBP-like"/>
    <property type="match status" value="1"/>
</dbReference>
<dbReference type="InterPro" id="IPR035810">
    <property type="entry name" value="PEBP_euk"/>
</dbReference>
<dbReference type="HOGENOM" id="CLU_035836_0_0_1"/>
<comment type="similarity">
    <text evidence="4">Belongs to the phosphatidylethanolamine-binding protein family. Mitochondrion-specific ribosomal protein mL38 subfamily.</text>
</comment>
<dbReference type="CDD" id="cd00866">
    <property type="entry name" value="PEBP_euk"/>
    <property type="match status" value="1"/>
</dbReference>
<dbReference type="Pfam" id="PF01161">
    <property type="entry name" value="PBP"/>
    <property type="match status" value="1"/>
</dbReference>
<accession>A0A0C3HPN8</accession>